<dbReference type="AlphaFoldDB" id="A0A6I4VVV2"/>
<comment type="caution">
    <text evidence="1">The sequence shown here is derived from an EMBL/GenBank/DDBJ whole genome shotgun (WGS) entry which is preliminary data.</text>
</comment>
<keyword evidence="2" id="KW-1185">Reference proteome</keyword>
<organism evidence="1 2">
    <name type="scientific">Shimazuella alba</name>
    <dbReference type="NCBI Taxonomy" id="2690964"/>
    <lineage>
        <taxon>Bacteria</taxon>
        <taxon>Bacillati</taxon>
        <taxon>Bacillota</taxon>
        <taxon>Bacilli</taxon>
        <taxon>Bacillales</taxon>
        <taxon>Thermoactinomycetaceae</taxon>
        <taxon>Shimazuella</taxon>
    </lineage>
</organism>
<proteinExistence type="predicted"/>
<accession>A0A6I4VVV2</accession>
<dbReference type="Proteomes" id="UP000430692">
    <property type="component" value="Unassembled WGS sequence"/>
</dbReference>
<protein>
    <submittedName>
        <fullName evidence="1">Uncharacterized protein</fullName>
    </submittedName>
</protein>
<reference evidence="1 2" key="1">
    <citation type="submission" date="2019-12" db="EMBL/GenBank/DDBJ databases">
        <title>Whole-genome analyses of novel actinobacteria.</title>
        <authorList>
            <person name="Sahin N."/>
            <person name="Saygin H."/>
        </authorList>
    </citation>
    <scope>NUCLEOTIDE SEQUENCE [LARGE SCALE GENOMIC DNA]</scope>
    <source>
        <strain evidence="1 2">KC615</strain>
    </source>
</reference>
<dbReference type="EMBL" id="WUUL01000005">
    <property type="protein sequence ID" value="MXQ53966.1"/>
    <property type="molecule type" value="Genomic_DNA"/>
</dbReference>
<name>A0A6I4VVV2_9BACL</name>
<evidence type="ECO:0000313" key="2">
    <source>
        <dbReference type="Proteomes" id="UP000430692"/>
    </source>
</evidence>
<dbReference type="RefSeq" id="WP_160801320.1">
    <property type="nucleotide sequence ID" value="NZ_WUUL01000005.1"/>
</dbReference>
<sequence length="97" mass="10908">MSSSLVYSTKSGDPSCDTRDVQDIKSLIRAELNDLQFAGWGEDDERVQKLRAIVALFGEGKINDAFVKIVDYVHDHGSYNVNDAVDIIEQMDMPEDR</sequence>
<gene>
    <name evidence="1" type="ORF">GSM42_09595</name>
</gene>
<evidence type="ECO:0000313" key="1">
    <source>
        <dbReference type="EMBL" id="MXQ53966.1"/>
    </source>
</evidence>